<organism evidence="2 3">
    <name type="scientific">Nocardia camponoti</name>
    <dbReference type="NCBI Taxonomy" id="1616106"/>
    <lineage>
        <taxon>Bacteria</taxon>
        <taxon>Bacillati</taxon>
        <taxon>Actinomycetota</taxon>
        <taxon>Actinomycetes</taxon>
        <taxon>Mycobacteriales</taxon>
        <taxon>Nocardiaceae</taxon>
        <taxon>Nocardia</taxon>
    </lineage>
</organism>
<evidence type="ECO:0000313" key="3">
    <source>
        <dbReference type="Proteomes" id="UP000612956"/>
    </source>
</evidence>
<dbReference type="Pfam" id="PF12770">
    <property type="entry name" value="CHAT"/>
    <property type="match status" value="1"/>
</dbReference>
<dbReference type="EMBL" id="BMMW01000004">
    <property type="protein sequence ID" value="GGK63678.1"/>
    <property type="molecule type" value="Genomic_DNA"/>
</dbReference>
<reference evidence="2" key="2">
    <citation type="submission" date="2020-09" db="EMBL/GenBank/DDBJ databases">
        <authorList>
            <person name="Sun Q."/>
            <person name="Zhou Y."/>
        </authorList>
    </citation>
    <scope>NUCLEOTIDE SEQUENCE</scope>
    <source>
        <strain evidence="2">CGMCC 4.7278</strain>
    </source>
</reference>
<sequence>MVPRNKQGKKMKLRRVADDGTATVFEIEAMDLGPQHGITFRVDADVEDGDEVTDTLPNGKLKTMRLREVHVLQSPFGSSTLDHTGAKYDVISGKTTPAFRSSEPQVEKLRILMLGASPEGDLRITREHTRIRKAVETALHRDLIEFDVRLSATASDLQEGIAKFRPHVVHFAGHGGEKLVALERDLDEQHEGVAVTESAFAAACAATDEPPKLIVLNACDSDATAAALVEHFAPMAIGMQGSVDDVDAMIFATSFYSSVANGHSVWAAFSAGRAGVEMQGGDHEAPCLAAAVGIEPRSMKLVAVPDKRG</sequence>
<protein>
    <recommendedName>
        <fullName evidence="1">CHAT domain-containing protein</fullName>
    </recommendedName>
</protein>
<reference evidence="2" key="1">
    <citation type="journal article" date="2014" name="Int. J. Syst. Evol. Microbiol.">
        <title>Complete genome sequence of Corynebacterium casei LMG S-19264T (=DSM 44701T), isolated from a smear-ripened cheese.</title>
        <authorList>
            <consortium name="US DOE Joint Genome Institute (JGI-PGF)"/>
            <person name="Walter F."/>
            <person name="Albersmeier A."/>
            <person name="Kalinowski J."/>
            <person name="Ruckert C."/>
        </authorList>
    </citation>
    <scope>NUCLEOTIDE SEQUENCE</scope>
    <source>
        <strain evidence="2">CGMCC 4.7278</strain>
    </source>
</reference>
<accession>A0A917QQS9</accession>
<proteinExistence type="predicted"/>
<dbReference type="AlphaFoldDB" id="A0A917QQS9"/>
<dbReference type="RefSeq" id="WP_188830548.1">
    <property type="nucleotide sequence ID" value="NZ_BMMW01000004.1"/>
</dbReference>
<comment type="caution">
    <text evidence="2">The sequence shown here is derived from an EMBL/GenBank/DDBJ whole genome shotgun (WGS) entry which is preliminary data.</text>
</comment>
<dbReference type="Proteomes" id="UP000612956">
    <property type="component" value="Unassembled WGS sequence"/>
</dbReference>
<keyword evidence="3" id="KW-1185">Reference proteome</keyword>
<name>A0A917QQS9_9NOCA</name>
<evidence type="ECO:0000259" key="1">
    <source>
        <dbReference type="Pfam" id="PF12770"/>
    </source>
</evidence>
<feature type="domain" description="CHAT" evidence="1">
    <location>
        <begin position="112"/>
        <end position="271"/>
    </location>
</feature>
<dbReference type="InterPro" id="IPR024983">
    <property type="entry name" value="CHAT_dom"/>
</dbReference>
<evidence type="ECO:0000313" key="2">
    <source>
        <dbReference type="EMBL" id="GGK63678.1"/>
    </source>
</evidence>
<gene>
    <name evidence="2" type="ORF">GCM10011591_39870</name>
</gene>